<protein>
    <submittedName>
        <fullName evidence="2">Endonuclease domain-containing protein</fullName>
    </submittedName>
</protein>
<keyword evidence="2" id="KW-0378">Hydrolase</keyword>
<dbReference type="SUPFAM" id="SSF52980">
    <property type="entry name" value="Restriction endonuclease-like"/>
    <property type="match status" value="1"/>
</dbReference>
<dbReference type="AlphaFoldDB" id="A0AB39WBA6"/>
<name>A0AB39WBA6_9FLAO</name>
<evidence type="ECO:0000313" key="2">
    <source>
        <dbReference type="EMBL" id="XDU98601.1"/>
    </source>
</evidence>
<keyword evidence="2" id="KW-0540">Nuclease</keyword>
<sequence>MKKKPLLSDTMWKDDSGIIFSNAKKLREKPTLAEELMWLSLRNNQLQGCKFRRQHPLLNYVVDFYCHQLKLVV</sequence>
<reference evidence="2" key="1">
    <citation type="submission" date="2024-07" db="EMBL/GenBank/DDBJ databases">
        <authorList>
            <person name="Biller S.J."/>
        </authorList>
    </citation>
    <scope>NUCLEOTIDE SEQUENCE</scope>
    <source>
        <strain evidence="2">WC2416</strain>
    </source>
</reference>
<dbReference type="PANTHER" id="PTHR38590:SF1">
    <property type="entry name" value="BLL0828 PROTEIN"/>
    <property type="match status" value="1"/>
</dbReference>
<dbReference type="RefSeq" id="WP_369769573.1">
    <property type="nucleotide sequence ID" value="NZ_CP165626.1"/>
</dbReference>
<dbReference type="Pfam" id="PF04480">
    <property type="entry name" value="DUF559"/>
    <property type="match status" value="1"/>
</dbReference>
<dbReference type="InterPro" id="IPR007569">
    <property type="entry name" value="DUF559"/>
</dbReference>
<keyword evidence="2" id="KW-0255">Endonuclease</keyword>
<dbReference type="EMBL" id="CP165626">
    <property type="protein sequence ID" value="XDU98601.1"/>
    <property type="molecule type" value="Genomic_DNA"/>
</dbReference>
<dbReference type="InterPro" id="IPR011335">
    <property type="entry name" value="Restrct_endonuc-II-like"/>
</dbReference>
<proteinExistence type="predicted"/>
<evidence type="ECO:0000259" key="1">
    <source>
        <dbReference type="Pfam" id="PF04480"/>
    </source>
</evidence>
<dbReference type="GO" id="GO:0004519">
    <property type="term" value="F:endonuclease activity"/>
    <property type="evidence" value="ECO:0007669"/>
    <property type="project" value="UniProtKB-KW"/>
</dbReference>
<dbReference type="PANTHER" id="PTHR38590">
    <property type="entry name" value="BLL0828 PROTEIN"/>
    <property type="match status" value="1"/>
</dbReference>
<dbReference type="Gene3D" id="3.40.960.10">
    <property type="entry name" value="VSR Endonuclease"/>
    <property type="match status" value="1"/>
</dbReference>
<feature type="domain" description="DUF559" evidence="1">
    <location>
        <begin position="21"/>
        <end position="73"/>
    </location>
</feature>
<dbReference type="InterPro" id="IPR047216">
    <property type="entry name" value="Endonuclease_DUF559_bact"/>
</dbReference>
<organism evidence="2">
    <name type="scientific">Flavobacterium sp. WC2416</name>
    <dbReference type="NCBI Taxonomy" id="3234141"/>
    <lineage>
        <taxon>Bacteria</taxon>
        <taxon>Pseudomonadati</taxon>
        <taxon>Bacteroidota</taxon>
        <taxon>Flavobacteriia</taxon>
        <taxon>Flavobacteriales</taxon>
        <taxon>Flavobacteriaceae</taxon>
        <taxon>Flavobacterium</taxon>
    </lineage>
</organism>
<gene>
    <name evidence="2" type="ORF">AB3G39_15750</name>
</gene>
<accession>A0AB39WBA6</accession>